<sequence>MKDGETKSDLRSKLIRIKQTNIGNYKGVEYISTLSETAQTEWVYSREVFLINDNYDTVRIQGSPNNVEVVNKSEWKTAYQQIDEANLPIFRDLVNSISL</sequence>
<reference evidence="1 2" key="1">
    <citation type="journal article" date="2016" name="Nat. Commun.">
        <title>Thousands of microbial genomes shed light on interconnected biogeochemical processes in an aquifer system.</title>
        <authorList>
            <person name="Anantharaman K."/>
            <person name="Brown C.T."/>
            <person name="Hug L.A."/>
            <person name="Sharon I."/>
            <person name="Castelle C.J."/>
            <person name="Probst A.J."/>
            <person name="Thomas B.C."/>
            <person name="Singh A."/>
            <person name="Wilkins M.J."/>
            <person name="Karaoz U."/>
            <person name="Brodie E.L."/>
            <person name="Williams K.H."/>
            <person name="Hubbard S.S."/>
            <person name="Banfield J.F."/>
        </authorList>
    </citation>
    <scope>NUCLEOTIDE SEQUENCE [LARGE SCALE GENOMIC DNA]</scope>
</reference>
<dbReference type="Proteomes" id="UP000178603">
    <property type="component" value="Unassembled WGS sequence"/>
</dbReference>
<proteinExistence type="predicted"/>
<dbReference type="EMBL" id="MGGW01000021">
    <property type="protein sequence ID" value="OGM53643.1"/>
    <property type="molecule type" value="Genomic_DNA"/>
</dbReference>
<comment type="caution">
    <text evidence="1">The sequence shown here is derived from an EMBL/GenBank/DDBJ whole genome shotgun (WGS) entry which is preliminary data.</text>
</comment>
<dbReference type="AlphaFoldDB" id="A0A1F8APG4"/>
<evidence type="ECO:0000313" key="2">
    <source>
        <dbReference type="Proteomes" id="UP000178603"/>
    </source>
</evidence>
<accession>A0A1F8APG4</accession>
<gene>
    <name evidence="1" type="ORF">A3E44_02060</name>
</gene>
<name>A0A1F8APG4_9BACT</name>
<evidence type="ECO:0000313" key="1">
    <source>
        <dbReference type="EMBL" id="OGM53643.1"/>
    </source>
</evidence>
<protein>
    <submittedName>
        <fullName evidence="1">Uncharacterized protein</fullName>
    </submittedName>
</protein>
<organism evidence="1 2">
    <name type="scientific">Candidatus Woesebacteria bacterium RIFCSPHIGHO2_12_FULL_41_24</name>
    <dbReference type="NCBI Taxonomy" id="1802510"/>
    <lineage>
        <taxon>Bacteria</taxon>
        <taxon>Candidatus Woeseibacteriota</taxon>
    </lineage>
</organism>